<dbReference type="AlphaFoldDB" id="A0AAW0RBM8"/>
<dbReference type="EMBL" id="JAQQWP010000001">
    <property type="protein sequence ID" value="KAK8132171.1"/>
    <property type="molecule type" value="Genomic_DNA"/>
</dbReference>
<dbReference type="Proteomes" id="UP001392437">
    <property type="component" value="Unassembled WGS sequence"/>
</dbReference>
<accession>A0AAW0RBM8</accession>
<feature type="compositionally biased region" description="Basic and acidic residues" evidence="1">
    <location>
        <begin position="147"/>
        <end position="169"/>
    </location>
</feature>
<evidence type="ECO:0000313" key="2">
    <source>
        <dbReference type="EMBL" id="KAK8132171.1"/>
    </source>
</evidence>
<keyword evidence="3" id="KW-1185">Reference proteome</keyword>
<sequence length="195" mass="22402">MASPPSRTRTATVSPPPPVETGHQADLWGRIMFTNNREPKDARFKDDTGTPVNWIHPSLAKRFKLDVEQLEDRDVRDFIDFQGKRYRAKQVVWFTMMGRGQKTYWDKYYIASERSNIDVILGEGFVNANGRARDVCETAPHAAPARNSDHDQIKTKEAQTDSVAKELAEKKKRKMQRDREAKSKGDASKSHKKER</sequence>
<evidence type="ECO:0000313" key="3">
    <source>
        <dbReference type="Proteomes" id="UP001392437"/>
    </source>
</evidence>
<feature type="region of interest" description="Disordered" evidence="1">
    <location>
        <begin position="1"/>
        <end position="21"/>
    </location>
</feature>
<comment type="caution">
    <text evidence="2">The sequence shown here is derived from an EMBL/GenBank/DDBJ whole genome shotgun (WGS) entry which is preliminary data.</text>
</comment>
<feature type="compositionally biased region" description="Basic and acidic residues" evidence="1">
    <location>
        <begin position="177"/>
        <end position="189"/>
    </location>
</feature>
<name>A0AAW0RBM8_9PEZI</name>
<feature type="region of interest" description="Disordered" evidence="1">
    <location>
        <begin position="140"/>
        <end position="195"/>
    </location>
</feature>
<reference evidence="2 3" key="1">
    <citation type="submission" date="2023-01" db="EMBL/GenBank/DDBJ databases">
        <title>Analysis of 21 Apiospora genomes using comparative genomics revels a genus with tremendous synthesis potential of carbohydrate active enzymes and secondary metabolites.</title>
        <authorList>
            <person name="Sorensen T."/>
        </authorList>
    </citation>
    <scope>NUCLEOTIDE SEQUENCE [LARGE SCALE GENOMIC DNA]</scope>
    <source>
        <strain evidence="2 3">CBS 117206</strain>
    </source>
</reference>
<evidence type="ECO:0000256" key="1">
    <source>
        <dbReference type="SAM" id="MobiDB-lite"/>
    </source>
</evidence>
<protein>
    <submittedName>
        <fullName evidence="2">Uncharacterized protein</fullName>
    </submittedName>
</protein>
<proteinExistence type="predicted"/>
<gene>
    <name evidence="2" type="ORF">PG999_000344</name>
</gene>
<feature type="compositionally biased region" description="Polar residues" evidence="1">
    <location>
        <begin position="1"/>
        <end position="13"/>
    </location>
</feature>
<organism evidence="2 3">
    <name type="scientific">Apiospora kogelbergensis</name>
    <dbReference type="NCBI Taxonomy" id="1337665"/>
    <lineage>
        <taxon>Eukaryota</taxon>
        <taxon>Fungi</taxon>
        <taxon>Dikarya</taxon>
        <taxon>Ascomycota</taxon>
        <taxon>Pezizomycotina</taxon>
        <taxon>Sordariomycetes</taxon>
        <taxon>Xylariomycetidae</taxon>
        <taxon>Amphisphaeriales</taxon>
        <taxon>Apiosporaceae</taxon>
        <taxon>Apiospora</taxon>
    </lineage>
</organism>